<dbReference type="CDD" id="cd03702">
    <property type="entry name" value="IF2_mtIF2_II"/>
    <property type="match status" value="1"/>
</dbReference>
<comment type="caution">
    <text evidence="14">The sequence shown here is derived from an EMBL/GenBank/DDBJ whole genome shotgun (WGS) entry which is preliminary data.</text>
</comment>
<dbReference type="RefSeq" id="XP_066650262.1">
    <property type="nucleotide sequence ID" value="XM_066802397.1"/>
</dbReference>
<evidence type="ECO:0000256" key="2">
    <source>
        <dbReference type="ARBA" id="ARBA00007733"/>
    </source>
</evidence>
<gene>
    <name evidence="14" type="ORF">J3D65DRAFT_648535</name>
</gene>
<feature type="domain" description="Tr-type G" evidence="13">
    <location>
        <begin position="365"/>
        <end position="533"/>
    </location>
</feature>
<keyword evidence="8" id="KW-0342">GTP-binding</keyword>
<dbReference type="CDD" id="cd01887">
    <property type="entry name" value="IF2_eIF5B"/>
    <property type="match status" value="1"/>
</dbReference>
<evidence type="ECO:0000256" key="4">
    <source>
        <dbReference type="ARBA" id="ARBA00022741"/>
    </source>
</evidence>
<feature type="compositionally biased region" description="Basic and acidic residues" evidence="12">
    <location>
        <begin position="262"/>
        <end position="271"/>
    </location>
</feature>
<evidence type="ECO:0000259" key="13">
    <source>
        <dbReference type="PROSITE" id="PS51722"/>
    </source>
</evidence>
<keyword evidence="5" id="KW-0648">Protein biosynthesis</keyword>
<keyword evidence="7" id="KW-0496">Mitochondrion</keyword>
<dbReference type="InterPro" id="IPR000178">
    <property type="entry name" value="TF_IF2_bacterial-like"/>
</dbReference>
<dbReference type="InterPro" id="IPR044145">
    <property type="entry name" value="IF2_II"/>
</dbReference>
<evidence type="ECO:0000256" key="9">
    <source>
        <dbReference type="ARBA" id="ARBA00025162"/>
    </source>
</evidence>
<feature type="compositionally biased region" description="Basic and acidic residues" evidence="12">
    <location>
        <begin position="278"/>
        <end position="288"/>
    </location>
</feature>
<dbReference type="PANTHER" id="PTHR43381:SF20">
    <property type="entry name" value="TRANSLATION INITIATION FACTOR IF-2, MITOCHONDRIAL"/>
    <property type="match status" value="1"/>
</dbReference>
<dbReference type="HAMAP" id="MF_00100_B">
    <property type="entry name" value="IF_2_B"/>
    <property type="match status" value="1"/>
</dbReference>
<evidence type="ECO:0000256" key="10">
    <source>
        <dbReference type="ARBA" id="ARBA00044200"/>
    </source>
</evidence>
<dbReference type="InterPro" id="IPR023115">
    <property type="entry name" value="TIF_IF2_dom3"/>
</dbReference>
<dbReference type="InterPro" id="IPR005225">
    <property type="entry name" value="Small_GTP-bd"/>
</dbReference>
<dbReference type="Gene3D" id="3.40.50.10050">
    <property type="entry name" value="Translation initiation factor IF- 2, domain 3"/>
    <property type="match status" value="1"/>
</dbReference>
<proteinExistence type="inferred from homology"/>
<dbReference type="InterPro" id="IPR027417">
    <property type="entry name" value="P-loop_NTPase"/>
</dbReference>
<feature type="coiled-coil region" evidence="11">
    <location>
        <begin position="647"/>
        <end position="674"/>
    </location>
</feature>
<comment type="function">
    <text evidence="9">One of the essential components for the initiation of protein synthesis. Protects formylmethionyl-tRNA from spontaneous hydrolysis and promotes its binding to the 30S ribosomal subunits. Also involved in the hydrolysis of GTP during the formation of the 70S ribosomal complex.</text>
</comment>
<keyword evidence="6" id="KW-0809">Transit peptide</keyword>
<evidence type="ECO:0000256" key="5">
    <source>
        <dbReference type="ARBA" id="ARBA00022917"/>
    </source>
</evidence>
<feature type="region of interest" description="Disordered" evidence="12">
    <location>
        <begin position="182"/>
        <end position="288"/>
    </location>
</feature>
<dbReference type="InterPro" id="IPR000795">
    <property type="entry name" value="T_Tr_GTP-bd_dom"/>
</dbReference>
<dbReference type="InterPro" id="IPR053905">
    <property type="entry name" value="EF-G-like_DII"/>
</dbReference>
<reference evidence="14 15" key="1">
    <citation type="submission" date="2024-04" db="EMBL/GenBank/DDBJ databases">
        <title>Phyllosticta paracitricarpa is synonymous to the EU quarantine fungus P. citricarpa based on phylogenomic analyses.</title>
        <authorList>
            <consortium name="Lawrence Berkeley National Laboratory"/>
            <person name="Van ingen-buijs V.A."/>
            <person name="Van westerhoven A.C."/>
            <person name="Haridas S."/>
            <person name="Skiadas P."/>
            <person name="Martin F."/>
            <person name="Groenewald J.Z."/>
            <person name="Crous P.W."/>
            <person name="Seidl M.F."/>
        </authorList>
    </citation>
    <scope>NUCLEOTIDE SEQUENCE [LARGE SCALE GENOMIC DNA]</scope>
    <source>
        <strain evidence="14 15">CPC 17464</strain>
    </source>
</reference>
<evidence type="ECO:0000256" key="1">
    <source>
        <dbReference type="ARBA" id="ARBA00004173"/>
    </source>
</evidence>
<dbReference type="CDD" id="cd03692">
    <property type="entry name" value="mtIF2_IVc"/>
    <property type="match status" value="1"/>
</dbReference>
<evidence type="ECO:0000256" key="8">
    <source>
        <dbReference type="ARBA" id="ARBA00023134"/>
    </source>
</evidence>
<dbReference type="SUPFAM" id="SSF52156">
    <property type="entry name" value="Initiation factor IF2/eIF5b, domain 3"/>
    <property type="match status" value="1"/>
</dbReference>
<dbReference type="EMBL" id="JBBPEH010000015">
    <property type="protein sequence ID" value="KAK7529896.1"/>
    <property type="molecule type" value="Genomic_DNA"/>
</dbReference>
<keyword evidence="3" id="KW-0396">Initiation factor</keyword>
<dbReference type="NCBIfam" id="TIGR00231">
    <property type="entry name" value="small_GTP"/>
    <property type="match status" value="1"/>
</dbReference>
<dbReference type="InterPro" id="IPR036925">
    <property type="entry name" value="TIF_IF2_dom3_sf"/>
</dbReference>
<sequence length="908" mass="100425">MYFGDYSRRASNEQPTHQKLSGELDFAQTAPSSRPNSASHETPAAPDSNSASEEKHSDPLEDFDFTGTIPAPRATSALRQKPDVDTKAPETKEYHDPSDDFDFTGTVPSPRASHGASVPPETLPAASDQTEEFDFTAPQPAPRPSLATQQESSTAAEPTANANATESFEDFEFAQPRFKISWGGETWAETSARRAAEGAQTRTEEPASASNRTPWRPPPEEPQRKSRSSRFAQDEEEVDDGRRKRKDKRSFKTSDESFDLEGGIKAEAKAERKARKRQEHEARKGEVDRPTPLYLPEYISVSNFANLLKKMEEFGYEDVRHDDILNAENAGLIAAEYNFEPIPPLPEDMDLYPTPEPEDRSALPLRPPVVTIMGHVDHGKTTLLDFLRKSSVAASEFGGITQHIGAFNVPLSAGKTITFLDTPGHAAFLNMRQRGANVTDIVILVVAADDGVKAQTQEAIKHAQSAGVPMIVAINKIDKEGADIQRVKQDLARHDIYVEDFGGEIQAIPVSGKTGQGMQDLEEATSLLSEILDHRADPTGPVEGHIIEASTKERGRVATLLVRRGTLKVGDIIVAGTTFARVRTMRNEAGVEVESVGPGMPAEIDGWRGQPEAGDEFLEAPNEQRANEAIEYRTVTEERVKMAKDMEAIAEARRQEHERREKEAQRQEEIAKAIKAGIENPEKHVAEMQKTTEGSEEKQKREEVPLVLKADVSGSEEACHDYIMTVGNNEVSPKIARSGVGPVTEFDIEFASAAKAYVVAFNVEIPQHIRRLAGYHGVRLLENNVIYRLVDDIKKVLQERLAPLVSHKVTGELKILQAFDINVGGRRTIRIAGCRVENGMVRRTSKVKVLRGADVIYQGTLSSLKNVKRDVSEMPKYTECGLGFDGWNAFQEGDAIQCYEEVFQKRYL</sequence>
<dbReference type="InterPro" id="IPR009000">
    <property type="entry name" value="Transl_B-barrel_sf"/>
</dbReference>
<feature type="compositionally biased region" description="Low complexity" evidence="12">
    <location>
        <begin position="151"/>
        <end position="166"/>
    </location>
</feature>
<comment type="subcellular location">
    <subcellularLocation>
        <location evidence="1">Mitochondrion</location>
    </subcellularLocation>
</comment>
<feature type="compositionally biased region" description="Basic and acidic residues" evidence="12">
    <location>
        <begin position="80"/>
        <end position="98"/>
    </location>
</feature>
<dbReference type="Pfam" id="PF22042">
    <property type="entry name" value="EF-G_D2"/>
    <property type="match status" value="1"/>
</dbReference>
<feature type="region of interest" description="Disordered" evidence="12">
    <location>
        <begin position="1"/>
        <end position="170"/>
    </location>
</feature>
<name>A0ABR1L3U3_9PEZI</name>
<evidence type="ECO:0000313" key="14">
    <source>
        <dbReference type="EMBL" id="KAK7529896.1"/>
    </source>
</evidence>
<dbReference type="GeneID" id="92035303"/>
<evidence type="ECO:0000256" key="3">
    <source>
        <dbReference type="ARBA" id="ARBA00022540"/>
    </source>
</evidence>
<feature type="compositionally biased region" description="Polar residues" evidence="12">
    <location>
        <begin position="29"/>
        <end position="40"/>
    </location>
</feature>
<feature type="compositionally biased region" description="Basic and acidic residues" evidence="12">
    <location>
        <begin position="1"/>
        <end position="11"/>
    </location>
</feature>
<evidence type="ECO:0000256" key="7">
    <source>
        <dbReference type="ARBA" id="ARBA00023128"/>
    </source>
</evidence>
<keyword evidence="11" id="KW-0175">Coiled coil</keyword>
<dbReference type="PANTHER" id="PTHR43381">
    <property type="entry name" value="TRANSLATION INITIATION FACTOR IF-2-RELATED"/>
    <property type="match status" value="1"/>
</dbReference>
<organism evidence="14 15">
    <name type="scientific">Phyllosticta citribraziliensis</name>
    <dbReference type="NCBI Taxonomy" id="989973"/>
    <lineage>
        <taxon>Eukaryota</taxon>
        <taxon>Fungi</taxon>
        <taxon>Dikarya</taxon>
        <taxon>Ascomycota</taxon>
        <taxon>Pezizomycotina</taxon>
        <taxon>Dothideomycetes</taxon>
        <taxon>Dothideomycetes incertae sedis</taxon>
        <taxon>Botryosphaeriales</taxon>
        <taxon>Phyllostictaceae</taxon>
        <taxon>Phyllosticta</taxon>
    </lineage>
</organism>
<dbReference type="Gene3D" id="2.40.30.10">
    <property type="entry name" value="Translation factors"/>
    <property type="match status" value="2"/>
</dbReference>
<dbReference type="InterPro" id="IPR015760">
    <property type="entry name" value="TIF_IF2"/>
</dbReference>
<keyword evidence="15" id="KW-1185">Reference proteome</keyword>
<evidence type="ECO:0000256" key="11">
    <source>
        <dbReference type="SAM" id="Coils"/>
    </source>
</evidence>
<dbReference type="Pfam" id="PF00009">
    <property type="entry name" value="GTP_EFTU"/>
    <property type="match status" value="1"/>
</dbReference>
<keyword evidence="4" id="KW-0547">Nucleotide-binding</keyword>
<dbReference type="Gene3D" id="3.40.50.300">
    <property type="entry name" value="P-loop containing nucleotide triphosphate hydrolases"/>
    <property type="match status" value="1"/>
</dbReference>
<dbReference type="SUPFAM" id="SSF52540">
    <property type="entry name" value="P-loop containing nucleoside triphosphate hydrolases"/>
    <property type="match status" value="1"/>
</dbReference>
<accession>A0ABR1L3U3</accession>
<comment type="similarity">
    <text evidence="2">Belongs to the TRAFAC class translation factor GTPase superfamily. Classic translation factor GTPase family. IF-2 subfamily.</text>
</comment>
<evidence type="ECO:0000256" key="12">
    <source>
        <dbReference type="SAM" id="MobiDB-lite"/>
    </source>
</evidence>
<protein>
    <recommendedName>
        <fullName evidence="10">Translation initiation factor IF-2, mitochondrial</fullName>
    </recommendedName>
</protein>
<dbReference type="Proteomes" id="UP001360953">
    <property type="component" value="Unassembled WGS sequence"/>
</dbReference>
<dbReference type="Pfam" id="PF11987">
    <property type="entry name" value="IF-2"/>
    <property type="match status" value="1"/>
</dbReference>
<dbReference type="PROSITE" id="PS51722">
    <property type="entry name" value="G_TR_2"/>
    <property type="match status" value="1"/>
</dbReference>
<evidence type="ECO:0000313" key="15">
    <source>
        <dbReference type="Proteomes" id="UP001360953"/>
    </source>
</evidence>
<dbReference type="SUPFAM" id="SSF50447">
    <property type="entry name" value="Translation proteins"/>
    <property type="match status" value="2"/>
</dbReference>
<evidence type="ECO:0000256" key="6">
    <source>
        <dbReference type="ARBA" id="ARBA00022946"/>
    </source>
</evidence>